<dbReference type="Proteomes" id="UP000182690">
    <property type="component" value="Unassembled WGS sequence"/>
</dbReference>
<dbReference type="PANTHER" id="PTHR43135:SF3">
    <property type="entry name" value="ALPHA-D-RIBOSE 1-METHYLPHOSPHONATE 5-TRIPHOSPHATE DIPHOSPHATASE"/>
    <property type="match status" value="1"/>
</dbReference>
<evidence type="ECO:0000259" key="1">
    <source>
        <dbReference type="Pfam" id="PF01979"/>
    </source>
</evidence>
<dbReference type="PANTHER" id="PTHR43135">
    <property type="entry name" value="ALPHA-D-RIBOSE 1-METHYLPHOSPHONATE 5-TRIPHOSPHATE DIPHOSPHATASE"/>
    <property type="match status" value="1"/>
</dbReference>
<dbReference type="InterPro" id="IPR011059">
    <property type="entry name" value="Metal-dep_hydrolase_composite"/>
</dbReference>
<accession>A0A1H0YTD4</accession>
<feature type="domain" description="Amidohydrolase-related" evidence="1">
    <location>
        <begin position="86"/>
        <end position="365"/>
    </location>
</feature>
<reference evidence="2 3" key="1">
    <citation type="submission" date="2016-10" db="EMBL/GenBank/DDBJ databases">
        <authorList>
            <person name="de Groot N.N."/>
        </authorList>
    </citation>
    <scope>NUCLEOTIDE SEQUENCE [LARGE SCALE GENOMIC DNA]</scope>
    <source>
        <strain evidence="2 3">DSM 22788</strain>
    </source>
</reference>
<dbReference type="AlphaFoldDB" id="A0A1H0YTD4"/>
<evidence type="ECO:0000313" key="3">
    <source>
        <dbReference type="Proteomes" id="UP000182690"/>
    </source>
</evidence>
<gene>
    <name evidence="2" type="ORF">SAMN04488565_1181</name>
</gene>
<dbReference type="Gene3D" id="3.20.20.140">
    <property type="entry name" value="Metal-dependent hydrolases"/>
    <property type="match status" value="1"/>
</dbReference>
<dbReference type="GO" id="GO:0016810">
    <property type="term" value="F:hydrolase activity, acting on carbon-nitrogen (but not peptide) bonds"/>
    <property type="evidence" value="ECO:0007669"/>
    <property type="project" value="InterPro"/>
</dbReference>
<dbReference type="InterPro" id="IPR006680">
    <property type="entry name" value="Amidohydro-rel"/>
</dbReference>
<proteinExistence type="predicted"/>
<dbReference type="InterPro" id="IPR051781">
    <property type="entry name" value="Metallo-dep_Hydrolase"/>
</dbReference>
<sequence length="440" mass="44319">MTTATLRVLDAHGGFSAPQRVAWSGGRFTAVGADGAASTGASAVHSTAANSAAANTATTTAPNTAPTIATTTPVIPADALLRTAGWIIPGLVDAHIHAAWHAFDAADRARLDVEQTRRATAEALARTLRAGVTSARDAGGLSVGDRDRIPAGERPRVACSVALIDRARADAAGGLDRAVEAVLEAGATWVKLVATAGVAAPAGAALEPHFSAAECASAVRRAESAGAAVMVHAWGGEAIDFAVAGGAASIEHGIFLTPEQAARAADAGTVFVPTLRIYRLVRGMIADGRLPREFGPRVDRAVARHPNAVRTARDHGVGIALGTDYGTAAQHGANRLEFDALVAAGLSAQEALVAATRTGAALLARAPRALQAPDPAAPSGAAPTGAIAPGAVADAVLLSRDPREPGALSNPASIVGVLLDGRLIDPHLPSSSTVPREDLP</sequence>
<dbReference type="OrthoDB" id="3189065at2"/>
<dbReference type="InterPro" id="IPR032466">
    <property type="entry name" value="Metal_Hydrolase"/>
</dbReference>
<organism evidence="2 3">
    <name type="scientific">Leucobacter chromiiresistens</name>
    <dbReference type="NCBI Taxonomy" id="1079994"/>
    <lineage>
        <taxon>Bacteria</taxon>
        <taxon>Bacillati</taxon>
        <taxon>Actinomycetota</taxon>
        <taxon>Actinomycetes</taxon>
        <taxon>Micrococcales</taxon>
        <taxon>Microbacteriaceae</taxon>
        <taxon>Leucobacter</taxon>
    </lineage>
</organism>
<dbReference type="RefSeq" id="WP_083351998.1">
    <property type="nucleotide sequence ID" value="NZ_FNKB01000001.1"/>
</dbReference>
<dbReference type="EMBL" id="FNKB01000001">
    <property type="protein sequence ID" value="SDQ18497.1"/>
    <property type="molecule type" value="Genomic_DNA"/>
</dbReference>
<name>A0A1H0YTD4_9MICO</name>
<dbReference type="STRING" id="1079994.SAMN04488565_1181"/>
<evidence type="ECO:0000313" key="2">
    <source>
        <dbReference type="EMBL" id="SDQ18497.1"/>
    </source>
</evidence>
<dbReference type="Gene3D" id="2.30.40.10">
    <property type="entry name" value="Urease, subunit C, domain 1"/>
    <property type="match status" value="1"/>
</dbReference>
<protein>
    <submittedName>
        <fullName evidence="2">Imidazolonepropionase</fullName>
    </submittedName>
</protein>
<dbReference type="SUPFAM" id="SSF51556">
    <property type="entry name" value="Metallo-dependent hydrolases"/>
    <property type="match status" value="1"/>
</dbReference>
<dbReference type="Pfam" id="PF01979">
    <property type="entry name" value="Amidohydro_1"/>
    <property type="match status" value="1"/>
</dbReference>